<feature type="domain" description="PDZ" evidence="5">
    <location>
        <begin position="134"/>
        <end position="218"/>
    </location>
</feature>
<protein>
    <recommendedName>
        <fullName evidence="5">PDZ domain-containing protein</fullName>
    </recommendedName>
</protein>
<organism evidence="6">
    <name type="scientific">Eucampia antarctica</name>
    <dbReference type="NCBI Taxonomy" id="49252"/>
    <lineage>
        <taxon>Eukaryota</taxon>
        <taxon>Sar</taxon>
        <taxon>Stramenopiles</taxon>
        <taxon>Ochrophyta</taxon>
        <taxon>Bacillariophyta</taxon>
        <taxon>Mediophyceae</taxon>
        <taxon>Biddulphiophycidae</taxon>
        <taxon>Hemiaulales</taxon>
        <taxon>Hemiaulaceae</taxon>
        <taxon>Eucampia</taxon>
    </lineage>
</organism>
<dbReference type="InterPro" id="IPR036010">
    <property type="entry name" value="2Fe-2S_ferredoxin-like_sf"/>
</dbReference>
<evidence type="ECO:0000256" key="2">
    <source>
        <dbReference type="ARBA" id="ARBA00022723"/>
    </source>
</evidence>
<dbReference type="GO" id="GO:0005739">
    <property type="term" value="C:mitochondrion"/>
    <property type="evidence" value="ECO:0007669"/>
    <property type="project" value="TreeGrafter"/>
</dbReference>
<proteinExistence type="predicted"/>
<dbReference type="InterPro" id="IPR001055">
    <property type="entry name" value="Adrenodoxin-like"/>
</dbReference>
<dbReference type="SUPFAM" id="SSF50156">
    <property type="entry name" value="PDZ domain-like"/>
    <property type="match status" value="1"/>
</dbReference>
<dbReference type="GO" id="GO:0051537">
    <property type="term" value="F:2 iron, 2 sulfur cluster binding"/>
    <property type="evidence" value="ECO:0007669"/>
    <property type="project" value="UniProtKB-KW"/>
</dbReference>
<dbReference type="AlphaFoldDB" id="A0A7S2S7F1"/>
<evidence type="ECO:0000256" key="4">
    <source>
        <dbReference type="ARBA" id="ARBA00023014"/>
    </source>
</evidence>
<dbReference type="InterPro" id="IPR001041">
    <property type="entry name" value="2Fe-2S_ferredoxin-type"/>
</dbReference>
<dbReference type="GO" id="GO:0140647">
    <property type="term" value="P:P450-containing electron transport chain"/>
    <property type="evidence" value="ECO:0007669"/>
    <property type="project" value="InterPro"/>
</dbReference>
<gene>
    <name evidence="6" type="ORF">EANT1437_LOCUS12701</name>
</gene>
<dbReference type="CDD" id="cd00136">
    <property type="entry name" value="PDZ_canonical"/>
    <property type="match status" value="1"/>
</dbReference>
<dbReference type="PANTHER" id="PTHR23426:SF67">
    <property type="entry name" value="2FE-2S FERREDOXIN-TYPE DOMAIN-CONTAINING PROTEIN"/>
    <property type="match status" value="1"/>
</dbReference>
<dbReference type="GO" id="GO:0046872">
    <property type="term" value="F:metal ion binding"/>
    <property type="evidence" value="ECO:0007669"/>
    <property type="project" value="UniProtKB-KW"/>
</dbReference>
<keyword evidence="4" id="KW-0411">Iron-sulfur</keyword>
<reference evidence="6" key="1">
    <citation type="submission" date="2021-01" db="EMBL/GenBank/DDBJ databases">
        <authorList>
            <person name="Corre E."/>
            <person name="Pelletier E."/>
            <person name="Niang G."/>
            <person name="Scheremetjew M."/>
            <person name="Finn R."/>
            <person name="Kale V."/>
            <person name="Holt S."/>
            <person name="Cochrane G."/>
            <person name="Meng A."/>
            <person name="Brown T."/>
            <person name="Cohen L."/>
        </authorList>
    </citation>
    <scope>NUCLEOTIDE SEQUENCE</scope>
    <source>
        <strain evidence="6">CCMP1452</strain>
    </source>
</reference>
<keyword evidence="3" id="KW-0408">Iron</keyword>
<name>A0A7S2S7F1_9STRA</name>
<dbReference type="SUPFAM" id="SSF54292">
    <property type="entry name" value="2Fe-2S ferredoxin-like"/>
    <property type="match status" value="1"/>
</dbReference>
<dbReference type="Gene3D" id="2.30.42.10">
    <property type="match status" value="1"/>
</dbReference>
<evidence type="ECO:0000256" key="3">
    <source>
        <dbReference type="ARBA" id="ARBA00023004"/>
    </source>
</evidence>
<evidence type="ECO:0000259" key="5">
    <source>
        <dbReference type="PROSITE" id="PS50106"/>
    </source>
</evidence>
<sequence>MKVSGCFGNRAGIVITTTMLAVHGWIAMEMSEAAFLSSSSSSTSSSSWLSSPIVFKGKEEQLSLSFVGLKAVSNDRYYAAAGASVVDMNRYNVPLEQAADEWKAVLQAESSMQAEGIFLSVHNAKKDLFVDTLSFDIDRSNGGGLGIALLELAGGRDDGLGITIVDELVDGGNAQRDSEFLPGDSIVQLSTTIITKVSNKASSSSSSSMEEEENVVAVSTECLGYDATVEAIGSLPLYTLSDIVTVTVKRVRRQPKITVQLQYPPSQEEPDVTVELFAGENLRRALLTRGVKLNDALSRRFDSGGMGDCGAEGTCATCVVDIAKGLDLLNPKKQQEDQILLNHPKRRMACKAIVGYGMTEGDMTIQVNPRQW</sequence>
<keyword evidence="1" id="KW-0001">2Fe-2S</keyword>
<evidence type="ECO:0000256" key="1">
    <source>
        <dbReference type="ARBA" id="ARBA00022714"/>
    </source>
</evidence>
<accession>A0A7S2S7F1</accession>
<dbReference type="PANTHER" id="PTHR23426">
    <property type="entry name" value="FERREDOXIN/ADRENODOXIN"/>
    <property type="match status" value="1"/>
</dbReference>
<dbReference type="InterPro" id="IPR001478">
    <property type="entry name" value="PDZ"/>
</dbReference>
<dbReference type="Gene3D" id="3.10.20.30">
    <property type="match status" value="1"/>
</dbReference>
<dbReference type="InterPro" id="IPR012675">
    <property type="entry name" value="Beta-grasp_dom_sf"/>
</dbReference>
<dbReference type="GO" id="GO:0009055">
    <property type="term" value="F:electron transfer activity"/>
    <property type="evidence" value="ECO:0007669"/>
    <property type="project" value="TreeGrafter"/>
</dbReference>
<dbReference type="CDD" id="cd00207">
    <property type="entry name" value="fer2"/>
    <property type="match status" value="1"/>
</dbReference>
<evidence type="ECO:0000313" key="6">
    <source>
        <dbReference type="EMBL" id="CAD9691777.1"/>
    </source>
</evidence>
<keyword evidence="2" id="KW-0479">Metal-binding</keyword>
<dbReference type="EMBL" id="HBHI01024729">
    <property type="protein sequence ID" value="CAD9691777.1"/>
    <property type="molecule type" value="Transcribed_RNA"/>
</dbReference>
<dbReference type="PROSITE" id="PS50106">
    <property type="entry name" value="PDZ"/>
    <property type="match status" value="1"/>
</dbReference>
<dbReference type="InterPro" id="IPR036034">
    <property type="entry name" value="PDZ_sf"/>
</dbReference>